<dbReference type="OrthoDB" id="270521at2157"/>
<dbReference type="PANTHER" id="PTHR30121:SF6">
    <property type="entry name" value="SLR6007 PROTEIN"/>
    <property type="match status" value="1"/>
</dbReference>
<evidence type="ECO:0000313" key="5">
    <source>
        <dbReference type="EMBL" id="MXR52379.1"/>
    </source>
</evidence>
<dbReference type="InterPro" id="IPR051162">
    <property type="entry name" value="T4SS_component"/>
</dbReference>
<dbReference type="EMBL" id="WUUT01000004">
    <property type="protein sequence ID" value="MXR52379.1"/>
    <property type="molecule type" value="Genomic_DNA"/>
</dbReference>
<dbReference type="Proteomes" id="UP000466535">
    <property type="component" value="Unassembled WGS sequence"/>
</dbReference>
<name>A0A6B0TGR2_9EURY</name>
<reference evidence="5 6" key="1">
    <citation type="submission" date="2019-12" db="EMBL/GenBank/DDBJ databases">
        <title>Isolation and characterization of three novel carbon monoxide-oxidizing members of Halobacteria from salione crusts and soils.</title>
        <authorList>
            <person name="Myers M.R."/>
            <person name="King G.M."/>
        </authorList>
    </citation>
    <scope>NUCLEOTIDE SEQUENCE [LARGE SCALE GENOMIC DNA]</scope>
    <source>
        <strain evidence="5 6">WSH3</strain>
    </source>
</reference>
<dbReference type="InterPro" id="IPR058596">
    <property type="entry name" value="TraC-like_dom"/>
</dbReference>
<gene>
    <name evidence="5" type="ORF">GRX03_12290</name>
</gene>
<keyword evidence="2" id="KW-0472">Membrane</keyword>
<dbReference type="InterPro" id="IPR027417">
    <property type="entry name" value="P-loop_NTPase"/>
</dbReference>
<accession>A0A6B0TGR2</accession>
<keyword evidence="2" id="KW-1133">Transmembrane helix</keyword>
<dbReference type="PANTHER" id="PTHR30121">
    <property type="entry name" value="UNCHARACTERIZED PROTEIN YJGR-RELATED"/>
    <property type="match status" value="1"/>
</dbReference>
<sequence length="724" mass="83662">MSRVDYRMPGGLNVPTQFFGQFTWKELLRIGLFPALCILLLGSTAGLALMFWLTVSLLVGLAWYGYRPFDRFLDELAADAVSWYIRWRNLEEDGFEEVSEDYVVTETGEVAAAIEVEPANLEMRTETEQQALISIYRSLFERVSYPVQIYSRQKPLSLNDYRDNIRENRSPDDVLKNDYVEHIDEFSDANLSRTRHFIVVRVGRDSQRWIEKQLRERLSILEEKEEDIERQVLLNELDSRCRDVLSTLNTGDLAAQRLEKRELENLIQQERRRNPRPSPFYTGQPKDGRGEYRKTVYVTEFPSSVEAGWLAQLQRTDGMVDVVQVIEPKSTAETSKKLQRISEKLNAEIDSLLHQGYRGTNKLEGLLEDTEWFLDLLANREDQPVDYGVYITVHSEDQETCDRTYQKVCNRLETVQIEYDRAVFRTVDAHYTDSMLYTDHLRETMLLPAKCAAAGFTFAVRDNVQENGVIYGVDTSDEAPALFDRFDWSSHSMARMGMVGSGKSYATKIEILRASLAYPNLRIIIVDPKNEYRSIARTLDGSTYTLGRDEDYSFSHDTVCFQVEERGQEENTELLVDLVQQIYAEVSQDQRKTLVVVDEVRILMNDETGRRILNRFVLEGRDTNTAVTLISQNASHFTYCREGREILDNIPGKVFMRHDRVPDSVVEYFQLSQREKQELFELKTGTDSDHSEALFKVSGLIDTRLRIEATPQEHALIEPRTEGE</sequence>
<dbReference type="Gene3D" id="3.40.50.300">
    <property type="entry name" value="P-loop containing nucleotide triphosphate hydrolases"/>
    <property type="match status" value="1"/>
</dbReference>
<dbReference type="RefSeq" id="WP_159764492.1">
    <property type="nucleotide sequence ID" value="NZ_WUUT01000004.1"/>
</dbReference>
<feature type="region of interest" description="Disordered" evidence="1">
    <location>
        <begin position="267"/>
        <end position="288"/>
    </location>
</feature>
<evidence type="ECO:0000256" key="2">
    <source>
        <dbReference type="SAM" id="Phobius"/>
    </source>
</evidence>
<feature type="domain" description="Helicase HerA central" evidence="3">
    <location>
        <begin position="477"/>
        <end position="538"/>
    </location>
</feature>
<proteinExistence type="predicted"/>
<evidence type="ECO:0000259" key="4">
    <source>
        <dbReference type="Pfam" id="PF26593"/>
    </source>
</evidence>
<organism evidence="5 6">
    <name type="scientific">Halovenus carboxidivorans</name>
    <dbReference type="NCBI Taxonomy" id="2692199"/>
    <lineage>
        <taxon>Archaea</taxon>
        <taxon>Methanobacteriati</taxon>
        <taxon>Methanobacteriota</taxon>
        <taxon>Stenosarchaea group</taxon>
        <taxon>Halobacteria</taxon>
        <taxon>Halobacteriales</taxon>
        <taxon>Haloarculaceae</taxon>
        <taxon>Halovenus</taxon>
    </lineage>
</organism>
<protein>
    <submittedName>
        <fullName evidence="5">DUF87 domain-containing protein</fullName>
    </submittedName>
</protein>
<keyword evidence="6" id="KW-1185">Reference proteome</keyword>
<keyword evidence="2" id="KW-0812">Transmembrane</keyword>
<evidence type="ECO:0000259" key="3">
    <source>
        <dbReference type="Pfam" id="PF01935"/>
    </source>
</evidence>
<dbReference type="AlphaFoldDB" id="A0A6B0TGR2"/>
<dbReference type="Pfam" id="PF01935">
    <property type="entry name" value="DUF87"/>
    <property type="match status" value="1"/>
</dbReference>
<dbReference type="SUPFAM" id="SSF52540">
    <property type="entry name" value="P-loop containing nucleoside triphosphate hydrolases"/>
    <property type="match status" value="1"/>
</dbReference>
<feature type="domain" description="TraC-like" evidence="4">
    <location>
        <begin position="103"/>
        <end position="267"/>
    </location>
</feature>
<evidence type="ECO:0000256" key="1">
    <source>
        <dbReference type="SAM" id="MobiDB-lite"/>
    </source>
</evidence>
<dbReference type="InterPro" id="IPR002789">
    <property type="entry name" value="HerA_central"/>
</dbReference>
<dbReference type="Pfam" id="PF26593">
    <property type="entry name" value="TraC-like"/>
    <property type="match status" value="1"/>
</dbReference>
<feature type="transmembrane region" description="Helical" evidence="2">
    <location>
        <begin position="33"/>
        <end position="66"/>
    </location>
</feature>
<evidence type="ECO:0000313" key="6">
    <source>
        <dbReference type="Proteomes" id="UP000466535"/>
    </source>
</evidence>
<comment type="caution">
    <text evidence="5">The sequence shown here is derived from an EMBL/GenBank/DDBJ whole genome shotgun (WGS) entry which is preliminary data.</text>
</comment>